<organism evidence="1 2">
    <name type="scientific">Flavobacterium gillisiae</name>
    <dbReference type="NCBI Taxonomy" id="150146"/>
    <lineage>
        <taxon>Bacteria</taxon>
        <taxon>Pseudomonadati</taxon>
        <taxon>Bacteroidota</taxon>
        <taxon>Flavobacteriia</taxon>
        <taxon>Flavobacteriales</taxon>
        <taxon>Flavobacteriaceae</taxon>
        <taxon>Flavobacterium</taxon>
    </lineage>
</organism>
<dbReference type="STRING" id="150146.SAMN05443667_114106"/>
<protein>
    <submittedName>
        <fullName evidence="1">Uncharacterized protein</fullName>
    </submittedName>
</protein>
<accession>A0A1H4FQJ4</accession>
<evidence type="ECO:0000313" key="2">
    <source>
        <dbReference type="Proteomes" id="UP000198951"/>
    </source>
</evidence>
<dbReference type="RefSeq" id="WP_176980644.1">
    <property type="nucleotide sequence ID" value="NZ_FNRD01000014.1"/>
</dbReference>
<evidence type="ECO:0000313" key="1">
    <source>
        <dbReference type="EMBL" id="SEA99555.1"/>
    </source>
</evidence>
<dbReference type="AlphaFoldDB" id="A0A1H4FQJ4"/>
<dbReference type="Proteomes" id="UP000198951">
    <property type="component" value="Unassembled WGS sequence"/>
</dbReference>
<keyword evidence="2" id="KW-1185">Reference proteome</keyword>
<dbReference type="EMBL" id="FNRD01000014">
    <property type="protein sequence ID" value="SEA99555.1"/>
    <property type="molecule type" value="Genomic_DNA"/>
</dbReference>
<sequence length="52" mass="5801">MITKKLLTKGEVFLENVKLSKFYLSFPFTKAIDVPTQAPVIIEIGISIAIFS</sequence>
<name>A0A1H4FQJ4_9FLAO</name>
<proteinExistence type="predicted"/>
<gene>
    <name evidence="1" type="ORF">SAMN05443667_114106</name>
</gene>
<reference evidence="2" key="1">
    <citation type="submission" date="2016-10" db="EMBL/GenBank/DDBJ databases">
        <authorList>
            <person name="Varghese N."/>
            <person name="Submissions S."/>
        </authorList>
    </citation>
    <scope>NUCLEOTIDE SEQUENCE [LARGE SCALE GENOMIC DNA]</scope>
    <source>
        <strain evidence="2">DSM 22376</strain>
    </source>
</reference>